<dbReference type="PANTHER" id="PTHR19328">
    <property type="entry name" value="HEDGEHOG-INTERACTING PROTEIN"/>
    <property type="match status" value="1"/>
</dbReference>
<organism evidence="2 3">
    <name type="scientific">Nocardioides luteus</name>
    <dbReference type="NCBI Taxonomy" id="1844"/>
    <lineage>
        <taxon>Bacteria</taxon>
        <taxon>Bacillati</taxon>
        <taxon>Actinomycetota</taxon>
        <taxon>Actinomycetes</taxon>
        <taxon>Propionibacteriales</taxon>
        <taxon>Nocardioidaceae</taxon>
        <taxon>Nocardioides</taxon>
    </lineage>
</organism>
<evidence type="ECO:0000313" key="2">
    <source>
        <dbReference type="EMBL" id="GLJ66818.1"/>
    </source>
</evidence>
<dbReference type="InterPro" id="IPR012938">
    <property type="entry name" value="Glc/Sorbosone_DH"/>
</dbReference>
<dbReference type="EMBL" id="BSEL01000002">
    <property type="protein sequence ID" value="GLJ66818.1"/>
    <property type="molecule type" value="Genomic_DNA"/>
</dbReference>
<sequence length="353" mass="38281">MLPTSDRVPRLDVEVVNDELDHPWDVADIGEDRFLITERERAVLALVENGERREIPLVDNDIWVSGETGLMGLEIDPDFAENRRIYTCQGWNDGQDVRVISWTLDAGLTEATQERTLIDGFPTSSGRHGGCRLLISSDGALWVGTGDAANEENPRNLDSLGAKTLRLDPETGKPWPGNPWAGDEGARRFITSFGHRNVQGLAQRADGTIWSIEHGTDRDDEVNEITLGGDYGYNPGPGYDESVPMTDQGLPGKQIEAAWTSGNPTVATGGGTFVPVQERWGAFGGALAVAVLKDQELLMLSFDEAGELTDDRAPAALKDYGRLRTVSLAADGDLLVTTDNGGGEDVLLRVTPR</sequence>
<gene>
    <name evidence="2" type="primary">gcd</name>
    <name evidence="2" type="ORF">GCM10017579_08540</name>
</gene>
<dbReference type="Pfam" id="PF07995">
    <property type="entry name" value="GSDH"/>
    <property type="match status" value="1"/>
</dbReference>
<keyword evidence="3" id="KW-1185">Reference proteome</keyword>
<dbReference type="SUPFAM" id="SSF50952">
    <property type="entry name" value="Soluble quinoprotein glucose dehydrogenase"/>
    <property type="match status" value="1"/>
</dbReference>
<dbReference type="InterPro" id="IPR011042">
    <property type="entry name" value="6-blade_b-propeller_TolB-like"/>
</dbReference>
<feature type="domain" description="Glucose/Sorbosone dehydrogenase" evidence="1">
    <location>
        <begin position="20"/>
        <end position="344"/>
    </location>
</feature>
<dbReference type="InterPro" id="IPR011041">
    <property type="entry name" value="Quinoprot_gluc/sorb_DH_b-prop"/>
</dbReference>
<proteinExistence type="predicted"/>
<name>A0ABQ5STF6_9ACTN</name>
<accession>A0ABQ5STF6</accession>
<reference evidence="2" key="2">
    <citation type="submission" date="2023-01" db="EMBL/GenBank/DDBJ databases">
        <authorList>
            <person name="Sun Q."/>
            <person name="Evtushenko L."/>
        </authorList>
    </citation>
    <scope>NUCLEOTIDE SEQUENCE</scope>
    <source>
        <strain evidence="2">VKM Ac-1246</strain>
    </source>
</reference>
<evidence type="ECO:0000313" key="3">
    <source>
        <dbReference type="Proteomes" id="UP001142292"/>
    </source>
</evidence>
<comment type="caution">
    <text evidence="2">The sequence shown here is derived from an EMBL/GenBank/DDBJ whole genome shotgun (WGS) entry which is preliminary data.</text>
</comment>
<dbReference type="Proteomes" id="UP001142292">
    <property type="component" value="Unassembled WGS sequence"/>
</dbReference>
<protein>
    <submittedName>
        <fullName evidence="2">Glucose dehydrogenase</fullName>
    </submittedName>
</protein>
<evidence type="ECO:0000259" key="1">
    <source>
        <dbReference type="Pfam" id="PF07995"/>
    </source>
</evidence>
<dbReference type="PANTHER" id="PTHR19328:SF13">
    <property type="entry name" value="HIPL1 PROTEIN"/>
    <property type="match status" value="1"/>
</dbReference>
<reference evidence="2" key="1">
    <citation type="journal article" date="2014" name="Int. J. Syst. Evol. Microbiol.">
        <title>Complete genome of a new Firmicutes species belonging to the dominant human colonic microbiota ('Ruminococcus bicirculans') reveals two chromosomes and a selective capacity to utilize plant glucans.</title>
        <authorList>
            <consortium name="NISC Comparative Sequencing Program"/>
            <person name="Wegmann U."/>
            <person name="Louis P."/>
            <person name="Goesmann A."/>
            <person name="Henrissat B."/>
            <person name="Duncan S.H."/>
            <person name="Flint H.J."/>
        </authorList>
    </citation>
    <scope>NUCLEOTIDE SEQUENCE</scope>
    <source>
        <strain evidence="2">VKM Ac-1246</strain>
    </source>
</reference>
<dbReference type="Gene3D" id="2.120.10.30">
    <property type="entry name" value="TolB, C-terminal domain"/>
    <property type="match status" value="1"/>
</dbReference>